<evidence type="ECO:0000256" key="2">
    <source>
        <dbReference type="ARBA" id="ARBA00022475"/>
    </source>
</evidence>
<evidence type="ECO:0000256" key="1">
    <source>
        <dbReference type="ARBA" id="ARBA00004272"/>
    </source>
</evidence>
<dbReference type="OrthoDB" id="5845950at2759"/>
<comment type="subcellular location">
    <subcellularLocation>
        <location evidence="1">Cell projection</location>
        <location evidence="1">Cilium membrane</location>
        <topology evidence="1">Multi-pass membrane protein</topology>
    </subcellularLocation>
</comment>
<dbReference type="FunFam" id="1.20.1070.10:FF:000128">
    <property type="entry name" value="Seven TM Receptor"/>
    <property type="match status" value="1"/>
</dbReference>
<keyword evidence="10" id="KW-0675">Receptor</keyword>
<dbReference type="EMBL" id="GL380023">
    <property type="protein sequence ID" value="EGT42993.1"/>
    <property type="molecule type" value="Genomic_DNA"/>
</dbReference>
<evidence type="ECO:0000313" key="20">
    <source>
        <dbReference type="EMBL" id="EGT42993.1"/>
    </source>
</evidence>
<evidence type="ECO:0000256" key="9">
    <source>
        <dbReference type="ARBA" id="ARBA00023136"/>
    </source>
</evidence>
<dbReference type="InParanoid" id="G0P2B6"/>
<keyword evidence="2" id="KW-1003">Cell membrane</keyword>
<feature type="transmembrane region" description="Helical" evidence="19">
    <location>
        <begin position="45"/>
        <end position="69"/>
    </location>
</feature>
<comment type="similarity">
    <text evidence="14">Belongs to the nematode receptor-like protein str family.</text>
</comment>
<keyword evidence="12" id="KW-0966">Cell projection</keyword>
<dbReference type="Pfam" id="PF10326">
    <property type="entry name" value="7TM_GPCR_Str"/>
    <property type="match status" value="1"/>
</dbReference>
<evidence type="ECO:0000256" key="18">
    <source>
        <dbReference type="ARBA" id="ARBA00082489"/>
    </source>
</evidence>
<evidence type="ECO:0000256" key="16">
    <source>
        <dbReference type="ARBA" id="ARBA00067967"/>
    </source>
</evidence>
<evidence type="ECO:0000256" key="14">
    <source>
        <dbReference type="ARBA" id="ARBA00061678"/>
    </source>
</evidence>
<keyword evidence="21" id="KW-1185">Reference proteome</keyword>
<gene>
    <name evidence="20" type="primary">Cbn-str-153</name>
    <name evidence="20" type="ORF">CAEBREN_25609</name>
</gene>
<organism evidence="21">
    <name type="scientific">Caenorhabditis brenneri</name>
    <name type="common">Nematode worm</name>
    <dbReference type="NCBI Taxonomy" id="135651"/>
    <lineage>
        <taxon>Eukaryota</taxon>
        <taxon>Metazoa</taxon>
        <taxon>Ecdysozoa</taxon>
        <taxon>Nematoda</taxon>
        <taxon>Chromadorea</taxon>
        <taxon>Rhabditida</taxon>
        <taxon>Rhabditina</taxon>
        <taxon>Rhabditomorpha</taxon>
        <taxon>Rhabditoidea</taxon>
        <taxon>Rhabditidae</taxon>
        <taxon>Peloderinae</taxon>
        <taxon>Caenorhabditis</taxon>
    </lineage>
</organism>
<keyword evidence="6" id="KW-0552">Olfaction</keyword>
<evidence type="ECO:0000256" key="11">
    <source>
        <dbReference type="ARBA" id="ARBA00023180"/>
    </source>
</evidence>
<evidence type="ECO:0000256" key="15">
    <source>
        <dbReference type="ARBA" id="ARBA00064300"/>
    </source>
</evidence>
<dbReference type="InterPro" id="IPR019428">
    <property type="entry name" value="7TM_GPCR_serpentine_rcpt_Str"/>
</dbReference>
<comment type="function">
    <text evidence="13">An odorant receptor which affects chemotaxis to the volatile odorant diacetyl. Specifies AWA neuronal cell fate via the odr-7 pathway.</text>
</comment>
<evidence type="ECO:0000256" key="13">
    <source>
        <dbReference type="ARBA" id="ARBA00054965"/>
    </source>
</evidence>
<dbReference type="GO" id="GO:0060170">
    <property type="term" value="C:ciliary membrane"/>
    <property type="evidence" value="ECO:0007669"/>
    <property type="project" value="UniProtKB-SubCell"/>
</dbReference>
<dbReference type="PANTHER" id="PTHR22943">
    <property type="entry name" value="7-TRANSMEMBRANE DOMAIN RECEPTOR C.ELEGANS"/>
    <property type="match status" value="1"/>
</dbReference>
<dbReference type="PANTHER" id="PTHR22943:SF251">
    <property type="entry name" value="SEVEN TM RECEPTOR"/>
    <property type="match status" value="1"/>
</dbReference>
<dbReference type="AlphaFoldDB" id="G0P2B6"/>
<protein>
    <recommendedName>
        <fullName evidence="16">Serpentine receptor class r-10</fullName>
    </recommendedName>
    <alternativeName>
        <fullName evidence="17">Odorant response abnormal protein 10</fullName>
    </alternativeName>
    <alternativeName>
        <fullName evidence="18">Olfactory receptor 10</fullName>
    </alternativeName>
</protein>
<keyword evidence="8" id="KW-0969">Cilium</keyword>
<dbReference type="OMA" id="SWVFLCW"/>
<reference evidence="21" key="1">
    <citation type="submission" date="2011-07" db="EMBL/GenBank/DDBJ databases">
        <authorList>
            <consortium name="Caenorhabditis brenneri Sequencing and Analysis Consortium"/>
            <person name="Wilson R.K."/>
        </authorList>
    </citation>
    <scope>NUCLEOTIDE SEQUENCE [LARGE SCALE GENOMIC DNA]</scope>
    <source>
        <strain evidence="21">PB2801</strain>
    </source>
</reference>
<dbReference type="GO" id="GO:0006935">
    <property type="term" value="P:chemotaxis"/>
    <property type="evidence" value="ECO:0007669"/>
    <property type="project" value="UniProtKB-KW"/>
</dbReference>
<keyword evidence="4" id="KW-0716">Sensory transduction</keyword>
<dbReference type="GO" id="GO:0042048">
    <property type="term" value="P:olfactory behavior"/>
    <property type="evidence" value="ECO:0007669"/>
    <property type="project" value="TreeGrafter"/>
</dbReference>
<dbReference type="GO" id="GO:0038022">
    <property type="term" value="F:G protein-coupled olfactory receptor activity"/>
    <property type="evidence" value="ECO:0007669"/>
    <property type="project" value="TreeGrafter"/>
</dbReference>
<evidence type="ECO:0000256" key="5">
    <source>
        <dbReference type="ARBA" id="ARBA00022692"/>
    </source>
</evidence>
<dbReference type="HOGENOM" id="CLU_036335_2_0_1"/>
<keyword evidence="11" id="KW-0325">Glycoprotein</keyword>
<keyword evidence="3" id="KW-0145">Chemotaxis</keyword>
<evidence type="ECO:0000256" key="10">
    <source>
        <dbReference type="ARBA" id="ARBA00023170"/>
    </source>
</evidence>
<evidence type="ECO:0000256" key="17">
    <source>
        <dbReference type="ARBA" id="ARBA00078653"/>
    </source>
</evidence>
<evidence type="ECO:0000313" key="21">
    <source>
        <dbReference type="Proteomes" id="UP000008068"/>
    </source>
</evidence>
<evidence type="ECO:0000256" key="6">
    <source>
        <dbReference type="ARBA" id="ARBA00022725"/>
    </source>
</evidence>
<feature type="transmembrane region" description="Helical" evidence="19">
    <location>
        <begin position="89"/>
        <end position="114"/>
    </location>
</feature>
<evidence type="ECO:0000256" key="4">
    <source>
        <dbReference type="ARBA" id="ARBA00022606"/>
    </source>
</evidence>
<dbReference type="FunCoup" id="G0P2B6">
    <property type="interactions" value="1"/>
</dbReference>
<feature type="transmembrane region" description="Helical" evidence="19">
    <location>
        <begin position="12"/>
        <end position="33"/>
    </location>
</feature>
<evidence type="ECO:0000256" key="7">
    <source>
        <dbReference type="ARBA" id="ARBA00022989"/>
    </source>
</evidence>
<dbReference type="eggNOG" id="ENOG502TG15">
    <property type="taxonomic scope" value="Eukaryota"/>
</dbReference>
<evidence type="ECO:0000256" key="19">
    <source>
        <dbReference type="SAM" id="Phobius"/>
    </source>
</evidence>
<sequence>MVSTFSVIKSAVQFLTVSFSLIINCILIYLVITKSSKKMGNYRHLMCYFSVFSIVYAILDWMVQPYIHSHGASFSMIMDLRDSALSPDVAFFFVASLAGCFGVTIYAIAINFIFRYLALQREGRLRYFAGKRLVFWFSIPLLGGLSWVFLCWLTMYPDPEFTNYLRDCIRSSYDLDANNITYTGSYFYRLDANGNEKWSIENSLGALGLNCLMMIPFTIILIFGFKSYRKIQRLILQGESDYTKRLQMQLYKALVAQTIIPMIFLFFPIGILFSAPLFRLNIEKGSIVVTFFYSLYPAVDPIPIILFIDDFRIAFFGFCNPRQSKNQVASVASVDATVDVS</sequence>
<keyword evidence="7 19" id="KW-1133">Transmembrane helix</keyword>
<feature type="transmembrane region" description="Helical" evidence="19">
    <location>
        <begin position="254"/>
        <end position="275"/>
    </location>
</feature>
<keyword evidence="9 19" id="KW-0472">Membrane</keyword>
<feature type="transmembrane region" description="Helical" evidence="19">
    <location>
        <begin position="204"/>
        <end position="225"/>
    </location>
</feature>
<dbReference type="Proteomes" id="UP000008068">
    <property type="component" value="Unassembled WGS sequence"/>
</dbReference>
<dbReference type="SUPFAM" id="SSF81321">
    <property type="entry name" value="Family A G protein-coupled receptor-like"/>
    <property type="match status" value="1"/>
</dbReference>
<evidence type="ECO:0000256" key="12">
    <source>
        <dbReference type="ARBA" id="ARBA00023273"/>
    </source>
</evidence>
<accession>G0P2B6</accession>
<evidence type="ECO:0000256" key="3">
    <source>
        <dbReference type="ARBA" id="ARBA00022500"/>
    </source>
</evidence>
<feature type="transmembrane region" description="Helical" evidence="19">
    <location>
        <begin position="134"/>
        <end position="155"/>
    </location>
</feature>
<evidence type="ECO:0000256" key="8">
    <source>
        <dbReference type="ARBA" id="ARBA00023069"/>
    </source>
</evidence>
<name>G0P2B6_CAEBE</name>
<feature type="transmembrane region" description="Helical" evidence="19">
    <location>
        <begin position="287"/>
        <end position="308"/>
    </location>
</feature>
<comment type="subunit">
    <text evidence="15">Interacts with odr-4.</text>
</comment>
<proteinExistence type="inferred from homology"/>
<keyword evidence="5 19" id="KW-0812">Transmembrane</keyword>